<feature type="binding site" evidence="3">
    <location>
        <position position="643"/>
    </location>
    <ligand>
        <name>a divalent metal cation</name>
        <dbReference type="ChEBI" id="CHEBI:60240"/>
    </ligand>
</feature>
<accession>Q114P3</accession>
<evidence type="ECO:0000313" key="6">
    <source>
        <dbReference type="EMBL" id="ABG51031.1"/>
    </source>
</evidence>
<dbReference type="GO" id="GO:0005509">
    <property type="term" value="F:calcium ion binding"/>
    <property type="evidence" value="ECO:0007669"/>
    <property type="project" value="TreeGrafter"/>
</dbReference>
<dbReference type="HOGENOM" id="CLU_375021_0_0_3"/>
<dbReference type="EMBL" id="CP000393">
    <property type="protein sequence ID" value="ABG51031.1"/>
    <property type="molecule type" value="Genomic_DNA"/>
</dbReference>
<evidence type="ECO:0000256" key="4">
    <source>
        <dbReference type="PROSITE-ProRule" id="PRU00409"/>
    </source>
</evidence>
<dbReference type="Pfam" id="PF13535">
    <property type="entry name" value="ATP-grasp_4"/>
    <property type="match status" value="1"/>
</dbReference>
<dbReference type="SUPFAM" id="SSF56059">
    <property type="entry name" value="Glutathione synthetase ATP-binding domain-like"/>
    <property type="match status" value="1"/>
</dbReference>
<dbReference type="InterPro" id="IPR013658">
    <property type="entry name" value="SGL"/>
</dbReference>
<evidence type="ECO:0000256" key="3">
    <source>
        <dbReference type="PIRSR" id="PIRSR605511-2"/>
    </source>
</evidence>
<dbReference type="PANTHER" id="PTHR10907:SF47">
    <property type="entry name" value="REGUCALCIN"/>
    <property type="match status" value="1"/>
</dbReference>
<comment type="cofactor">
    <cofactor evidence="3">
        <name>Zn(2+)</name>
        <dbReference type="ChEBI" id="CHEBI:29105"/>
    </cofactor>
    <text evidence="3">Binds 1 divalent metal cation per subunit.</text>
</comment>
<dbReference type="Pfam" id="PF08450">
    <property type="entry name" value="SGL"/>
    <property type="match status" value="1"/>
</dbReference>
<gene>
    <name evidence="6" type="ordered locus">Tery_1771</name>
</gene>
<dbReference type="InterPro" id="IPR011761">
    <property type="entry name" value="ATP-grasp"/>
</dbReference>
<dbReference type="Gene3D" id="2.120.10.30">
    <property type="entry name" value="TolB, C-terminal domain"/>
    <property type="match status" value="1"/>
</dbReference>
<dbReference type="GO" id="GO:0019853">
    <property type="term" value="P:L-ascorbic acid biosynthetic process"/>
    <property type="evidence" value="ECO:0007669"/>
    <property type="project" value="TreeGrafter"/>
</dbReference>
<dbReference type="OrthoDB" id="2633250at2"/>
<evidence type="ECO:0000256" key="2">
    <source>
        <dbReference type="PIRSR" id="PIRSR605511-1"/>
    </source>
</evidence>
<organism evidence="6">
    <name type="scientific">Trichodesmium erythraeum (strain IMS101)</name>
    <dbReference type="NCBI Taxonomy" id="203124"/>
    <lineage>
        <taxon>Bacteria</taxon>
        <taxon>Bacillati</taxon>
        <taxon>Cyanobacteriota</taxon>
        <taxon>Cyanophyceae</taxon>
        <taxon>Oscillatoriophycideae</taxon>
        <taxon>Oscillatoriales</taxon>
        <taxon>Microcoleaceae</taxon>
        <taxon>Trichodesmium</taxon>
    </lineage>
</organism>
<dbReference type="Gene3D" id="3.30.470.20">
    <property type="entry name" value="ATP-grasp fold, B domain"/>
    <property type="match status" value="1"/>
</dbReference>
<dbReference type="AlphaFoldDB" id="Q114P3"/>
<sequence>MLKVATVTVIQEINSANEKIPVLALLPSENEKQLFSSPDFSEYCFHCLEYSSLKTIPPSLKGPVNLVAFCQDAIAYAQSHHITVVYYSFDISNLIAAVVCQNLNLFGPSLESVLQCFHKFYGREIDSYPPGYSFVQLENEKKVSIDQPTLNTLTFPVFIKPVCSSYGMFCAPVDTPEQLEQVCTELATAYQPYWQMYSTFFQEFVDATKYPLAVTSQVPLLVEELISGEPLTCDGFVYKGEINFLGLVDTVEAPNGSVDCYIFPSQVSELQKKAIYERVTNFIQNSGLDNSFFSAEFWLQGQTPPILIEMNARMSATFSFLYKQSINFNLPLAALKLAQGICPQIPKQPLQQQIPTSIRLYLSTRKSGLASTLLDFSLAQQTLGSSQLITFNCKPEEQIKNSSYHSTPLAELNLFGTSQFPLKFYGEHLRNALLLERRSPAYQITVVPDLLLQGGEGLCYDSRNNQLLCLDYGNFQLIQLCLTTRNIQRFSLPAAFYGIAVSATGTVLLSGELGLMEFNLNTQELVPIVQEYQGQKLVCNDVIIDKTGCIWFNTINEDTTGIGKEGALLCCNSQGQVQEVFKGFGYANSMGTSPDGRSLYVVDSLERVIHVFTLKSSKMEATLKDVQYHHKFIVANENEGVLDGLAVDRSGYLWLTFWFGGKIICVHPRSEARLREVTLPVMNITSVSVVDSECNPNAKAANKLFACSSVVSWLGGKSLSPWYASELKESKQGYLFEIDL</sequence>
<name>Q114P3_TRIEI</name>
<feature type="binding site" evidence="3">
    <location>
        <position position="540"/>
    </location>
    <ligand>
        <name>substrate</name>
    </ligand>
</feature>
<feature type="active site" description="Proton donor/acceptor" evidence="2">
    <location>
        <position position="643"/>
    </location>
</feature>
<dbReference type="PROSITE" id="PS50975">
    <property type="entry name" value="ATP_GRASP"/>
    <property type="match status" value="1"/>
</dbReference>
<dbReference type="KEGG" id="ter:Tery_1771"/>
<keyword evidence="3" id="KW-0862">Zinc</keyword>
<keyword evidence="3" id="KW-0479">Metal-binding</keyword>
<feature type="domain" description="ATP-grasp" evidence="5">
    <location>
        <begin position="118"/>
        <end position="339"/>
    </location>
</feature>
<dbReference type="InterPro" id="IPR011042">
    <property type="entry name" value="6-blade_b-propeller_TolB-like"/>
</dbReference>
<dbReference type="SUPFAM" id="SSF63829">
    <property type="entry name" value="Calcium-dependent phosphotriesterase"/>
    <property type="match status" value="1"/>
</dbReference>
<comment type="similarity">
    <text evidence="1">Belongs to the SMP-30/CGR1 family.</text>
</comment>
<proteinExistence type="inferred from homology"/>
<dbReference type="GO" id="GO:0004341">
    <property type="term" value="F:gluconolactonase activity"/>
    <property type="evidence" value="ECO:0007669"/>
    <property type="project" value="TreeGrafter"/>
</dbReference>
<dbReference type="eggNOG" id="COG3386">
    <property type="taxonomic scope" value="Bacteria"/>
</dbReference>
<dbReference type="PRINTS" id="PR01790">
    <property type="entry name" value="SMP30FAMILY"/>
</dbReference>
<feature type="binding site" evidence="3">
    <location>
        <position position="588"/>
    </location>
    <ligand>
        <name>a divalent metal cation</name>
        <dbReference type="ChEBI" id="CHEBI:60240"/>
    </ligand>
</feature>
<evidence type="ECO:0000259" key="5">
    <source>
        <dbReference type="PROSITE" id="PS50975"/>
    </source>
</evidence>
<feature type="binding site" evidence="3">
    <location>
        <position position="456"/>
    </location>
    <ligand>
        <name>a divalent metal cation</name>
        <dbReference type="ChEBI" id="CHEBI:60240"/>
    </ligand>
</feature>
<dbReference type="GO" id="GO:0005524">
    <property type="term" value="F:ATP binding"/>
    <property type="evidence" value="ECO:0007669"/>
    <property type="project" value="UniProtKB-UniRule"/>
</dbReference>
<dbReference type="RefSeq" id="WP_011611406.1">
    <property type="nucleotide sequence ID" value="NC_008312.1"/>
</dbReference>
<feature type="binding site" evidence="3">
    <location>
        <position position="558"/>
    </location>
    <ligand>
        <name>substrate</name>
    </ligand>
</feature>
<keyword evidence="4" id="KW-0067">ATP-binding</keyword>
<dbReference type="PANTHER" id="PTHR10907">
    <property type="entry name" value="REGUCALCIN"/>
    <property type="match status" value="1"/>
</dbReference>
<dbReference type="InterPro" id="IPR005511">
    <property type="entry name" value="SMP-30"/>
</dbReference>
<reference evidence="6" key="1">
    <citation type="submission" date="2006-06" db="EMBL/GenBank/DDBJ databases">
        <title>Complete sequence of Trichodesmium erythraeum IMS101.</title>
        <authorList>
            <consortium name="US DOE Joint Genome Institute"/>
            <person name="Copeland A."/>
            <person name="Lucas S."/>
            <person name="Lapidus A."/>
            <person name="Barry K."/>
            <person name="Detter J.C."/>
            <person name="Glavina del Rio T."/>
            <person name="Hammon N."/>
            <person name="Israni S."/>
            <person name="Dalin E."/>
            <person name="Tice H."/>
            <person name="Pitluck S."/>
            <person name="Kiss H."/>
            <person name="Munk A.C."/>
            <person name="Brettin T."/>
            <person name="Bruce D."/>
            <person name="Han C."/>
            <person name="Tapia R."/>
            <person name="Gilna P."/>
            <person name="Schmutz J."/>
            <person name="Larimer F."/>
            <person name="Land M."/>
            <person name="Hauser L."/>
            <person name="Kyrpides N."/>
            <person name="Kim E."/>
            <person name="Richardson P."/>
        </authorList>
    </citation>
    <scope>NUCLEOTIDE SEQUENCE [LARGE SCALE GENOMIC DNA]</scope>
    <source>
        <strain evidence="6">IMS101</strain>
    </source>
</reference>
<keyword evidence="4" id="KW-0547">Nucleotide-binding</keyword>
<protein>
    <submittedName>
        <fullName evidence="6">SMP-30/Gluconolaconase/LRE-like region</fullName>
    </submittedName>
</protein>
<evidence type="ECO:0000256" key="1">
    <source>
        <dbReference type="ARBA" id="ARBA00008853"/>
    </source>
</evidence>